<sequence length="235" mass="26830">MQLFFACLIPLLLLPLSSSAEGFSALISGTSNYVYRGYSKSGNAPTVKANLDYGHPSGVYGGMWIARVDFEDKRYPDRSNVELYPYVGYSFKLYEQWRLEGSVGRYFYDGRLFGKYSDYNEYSASIHYSDMFTTRIDFSNDAYNRGGATVNYEMSGRYPLNKVLTVSIGLGFNQASSVIEYDWLYWNAGVSWFFKYGALDLRYVDTTGLSYSEGREGLYFPELKNRFVVSLTIGF</sequence>
<gene>
    <name evidence="2" type="ORF">DM484_13035</name>
</gene>
<accession>A0A2W4R835</accession>
<name>A0A2W4R835_9GAMM</name>
<evidence type="ECO:0008006" key="4">
    <source>
        <dbReference type="Google" id="ProtNLM"/>
    </source>
</evidence>
<feature type="signal peptide" evidence="1">
    <location>
        <begin position="1"/>
        <end position="20"/>
    </location>
</feature>
<feature type="chain" id="PRO_5016154118" description="Outer membrane protein beta-barrel domain-containing protein" evidence="1">
    <location>
        <begin position="21"/>
        <end position="235"/>
    </location>
</feature>
<dbReference type="InterPro" id="IPR010239">
    <property type="entry name" value="CHP02001"/>
</dbReference>
<dbReference type="NCBIfam" id="TIGR02001">
    <property type="entry name" value="gcw_chp"/>
    <property type="match status" value="1"/>
</dbReference>
<organism evidence="2 3">
    <name type="scientific">Candidatus Methylumidiphilus alinenensis</name>
    <dbReference type="NCBI Taxonomy" id="2202197"/>
    <lineage>
        <taxon>Bacteria</taxon>
        <taxon>Pseudomonadati</taxon>
        <taxon>Pseudomonadota</taxon>
        <taxon>Gammaproteobacteria</taxon>
        <taxon>Methylococcales</taxon>
        <taxon>Candidatus Methylumidiphilus</taxon>
    </lineage>
</organism>
<protein>
    <recommendedName>
        <fullName evidence="4">Outer membrane protein beta-barrel domain-containing protein</fullName>
    </recommendedName>
</protein>
<proteinExistence type="predicted"/>
<keyword evidence="1" id="KW-0732">Signal</keyword>
<evidence type="ECO:0000313" key="2">
    <source>
        <dbReference type="EMBL" id="PZN78299.1"/>
    </source>
</evidence>
<dbReference type="AlphaFoldDB" id="A0A2W4R835"/>
<reference evidence="2 3" key="1">
    <citation type="journal article" date="2018" name="Aquat. Microb. Ecol.">
        <title>Gammaproteobacterial methanotrophs dominate.</title>
        <authorList>
            <person name="Rissanen A.J."/>
            <person name="Saarenheimo J."/>
            <person name="Tiirola M."/>
            <person name="Peura S."/>
            <person name="Aalto S.L."/>
            <person name="Karvinen A."/>
            <person name="Nykanen H."/>
        </authorList>
    </citation>
    <scope>NUCLEOTIDE SEQUENCE [LARGE SCALE GENOMIC DNA]</scope>
    <source>
        <strain evidence="2">AMbin10</strain>
    </source>
</reference>
<evidence type="ECO:0000256" key="1">
    <source>
        <dbReference type="SAM" id="SignalP"/>
    </source>
</evidence>
<evidence type="ECO:0000313" key="3">
    <source>
        <dbReference type="Proteomes" id="UP000249396"/>
    </source>
</evidence>
<comment type="caution">
    <text evidence="2">The sequence shown here is derived from an EMBL/GenBank/DDBJ whole genome shotgun (WGS) entry which is preliminary data.</text>
</comment>
<dbReference type="EMBL" id="QJPH01000321">
    <property type="protein sequence ID" value="PZN78299.1"/>
    <property type="molecule type" value="Genomic_DNA"/>
</dbReference>
<dbReference type="Pfam" id="PF09694">
    <property type="entry name" value="Gcw_chp"/>
    <property type="match status" value="1"/>
</dbReference>
<dbReference type="Proteomes" id="UP000249396">
    <property type="component" value="Unassembled WGS sequence"/>
</dbReference>